<reference evidence="3 4" key="1">
    <citation type="submission" date="2023-09" db="EMBL/GenBank/DDBJ databases">
        <authorList>
            <person name="Rey-Velasco X."/>
        </authorList>
    </citation>
    <scope>NUCLEOTIDE SEQUENCE [LARGE SCALE GENOMIC DNA]</scope>
    <source>
        <strain evidence="3 4">W345</strain>
    </source>
</reference>
<dbReference type="PANTHER" id="PTHR38731">
    <property type="entry name" value="LIPL45-RELATED LIPOPROTEIN-RELATED"/>
    <property type="match status" value="1"/>
</dbReference>
<feature type="chain" id="PRO_5045174720" evidence="1">
    <location>
        <begin position="23"/>
        <end position="246"/>
    </location>
</feature>
<evidence type="ECO:0000313" key="4">
    <source>
        <dbReference type="Proteomes" id="UP001254608"/>
    </source>
</evidence>
<keyword evidence="4" id="KW-1185">Reference proteome</keyword>
<proteinExistence type="predicted"/>
<feature type="signal peptide" evidence="1">
    <location>
        <begin position="1"/>
        <end position="22"/>
    </location>
</feature>
<evidence type="ECO:0000259" key="2">
    <source>
        <dbReference type="Pfam" id="PF04773"/>
    </source>
</evidence>
<sequence>MSLLRRVLFGATLILAALPSFAAAADAGNLTMLVGRGTALSPDGNVRALAKGDPVFAGDLVNTGTNSFLNIKFHDGGLVTLRPNSRFEISEYRYDGDAPAPAEAASPSSATPQASTGRAFFRLLKGGFRAVTGLIGKSDRNDYAAVTPVATIGIRGTDYLAVLCDLACQADPVVRSDLPEGANTAGASIFGVIEGRIVLTTPQGETQELGADEYAIVLADGRIVLLSRQPRFLSVDPIPNPESCVE</sequence>
<name>A0ABU2WGB6_9GAMM</name>
<gene>
    <name evidence="3" type="ORF">RM530_04290</name>
</gene>
<dbReference type="InterPro" id="IPR006860">
    <property type="entry name" value="FecR"/>
</dbReference>
<keyword evidence="1" id="KW-0732">Signal</keyword>
<evidence type="ECO:0000256" key="1">
    <source>
        <dbReference type="SAM" id="SignalP"/>
    </source>
</evidence>
<dbReference type="RefSeq" id="WP_311363976.1">
    <property type="nucleotide sequence ID" value="NZ_JAVRIC010000004.1"/>
</dbReference>
<feature type="domain" description="FecR protein" evidence="2">
    <location>
        <begin position="60"/>
        <end position="162"/>
    </location>
</feature>
<organism evidence="3 4">
    <name type="scientific">Banduia mediterranea</name>
    <dbReference type="NCBI Taxonomy" id="3075609"/>
    <lineage>
        <taxon>Bacteria</taxon>
        <taxon>Pseudomonadati</taxon>
        <taxon>Pseudomonadota</taxon>
        <taxon>Gammaproteobacteria</taxon>
        <taxon>Nevskiales</taxon>
        <taxon>Algiphilaceae</taxon>
        <taxon>Banduia</taxon>
    </lineage>
</organism>
<dbReference type="PANTHER" id="PTHR38731:SF3">
    <property type="entry name" value="BLL6125 PROTEIN"/>
    <property type="match status" value="1"/>
</dbReference>
<dbReference type="EMBL" id="JAVRIC010000004">
    <property type="protein sequence ID" value="MDT0496585.1"/>
    <property type="molecule type" value="Genomic_DNA"/>
</dbReference>
<protein>
    <submittedName>
        <fullName evidence="3">FecR domain-containing protein</fullName>
    </submittedName>
</protein>
<evidence type="ECO:0000313" key="3">
    <source>
        <dbReference type="EMBL" id="MDT0496585.1"/>
    </source>
</evidence>
<dbReference type="Pfam" id="PF04773">
    <property type="entry name" value="FecR"/>
    <property type="match status" value="1"/>
</dbReference>
<accession>A0ABU2WGB6</accession>
<dbReference type="Proteomes" id="UP001254608">
    <property type="component" value="Unassembled WGS sequence"/>
</dbReference>
<comment type="caution">
    <text evidence="3">The sequence shown here is derived from an EMBL/GenBank/DDBJ whole genome shotgun (WGS) entry which is preliminary data.</text>
</comment>